<dbReference type="AlphaFoldDB" id="A0A448ZNP0"/>
<dbReference type="PANTHER" id="PTHR45288">
    <property type="entry name" value="THIOREDOXIN FAMILY PROTEIN"/>
    <property type="match status" value="1"/>
</dbReference>
<dbReference type="EMBL" id="CAACVS010000564">
    <property type="protein sequence ID" value="VEU43603.1"/>
    <property type="molecule type" value="Genomic_DNA"/>
</dbReference>
<dbReference type="OrthoDB" id="422574at2759"/>
<reference evidence="3 4" key="1">
    <citation type="submission" date="2019-01" db="EMBL/GenBank/DDBJ databases">
        <authorList>
            <person name="Ferrante I. M."/>
        </authorList>
    </citation>
    <scope>NUCLEOTIDE SEQUENCE [LARGE SCALE GENOMIC DNA]</scope>
    <source>
        <strain evidence="3 4">B856</strain>
    </source>
</reference>
<accession>A0A448ZNP0</accession>
<dbReference type="InterPro" id="IPR004045">
    <property type="entry name" value="Glutathione_S-Trfase_N"/>
</dbReference>
<dbReference type="InterPro" id="IPR036249">
    <property type="entry name" value="Thioredoxin-like_sf"/>
</dbReference>
<keyword evidence="4" id="KW-1185">Reference proteome</keyword>
<dbReference type="Pfam" id="PF13417">
    <property type="entry name" value="GST_N_3"/>
    <property type="match status" value="2"/>
</dbReference>
<protein>
    <recommendedName>
        <fullName evidence="2">GST N-terminal domain-containing protein</fullName>
    </recommendedName>
</protein>
<feature type="chain" id="PRO_5019266052" description="GST N-terminal domain-containing protein" evidence="1">
    <location>
        <begin position="26"/>
        <end position="480"/>
    </location>
</feature>
<gene>
    <name evidence="3" type="ORF">PSNMU_V1.4_AUG-EV-PASAV3_0106380</name>
</gene>
<dbReference type="Gene3D" id="3.40.30.10">
    <property type="entry name" value="Glutaredoxin"/>
    <property type="match status" value="2"/>
</dbReference>
<feature type="domain" description="GST N-terminal" evidence="2">
    <location>
        <begin position="231"/>
        <end position="313"/>
    </location>
</feature>
<dbReference type="SUPFAM" id="SSF52833">
    <property type="entry name" value="Thioredoxin-like"/>
    <property type="match status" value="2"/>
</dbReference>
<dbReference type="PANTHER" id="PTHR45288:SF1">
    <property type="entry name" value="THIOREDOXIN FAMILY PROTEIN"/>
    <property type="match status" value="1"/>
</dbReference>
<dbReference type="Pfam" id="PF00462">
    <property type="entry name" value="Glutaredoxin"/>
    <property type="match status" value="1"/>
</dbReference>
<keyword evidence="1" id="KW-0732">Signal</keyword>
<sequence>MTVPYRLTKVFCVVSFLYCPQMTAAFVPAALPFPVVRTGNTKQSTQKLNMSVPNNLDVLTSGLASIFCLPRGVTVSSPPAGTNGIRIAKLYDVENSKECRGVRERITELDLVVEQVVPVAAGSSNAALLPGGKAPVLVVASPPAAGDEKETLRTIQGRGAILEYFDEAFGGASQSNAGSSQEESEDDALAIAKEKLRLAGVYLAGWMRSGRGEAVSPSVASPSEKANRPEKPLVLYSYEGNQFCRLVREVLTELDITYELRSAGKESPRRAELASITGGSSQCPYLIDPNTGVSMPESADIVEYLYKTYALWTPPSEILGWASTNVMALAKPVFGFLAPLQAGEKDAESNYRGNLESARREIEAEVSRKAVVVYTYELSPFSSETKSLLERLGVEYKEISLGKEWLPGLIAENGAIKRAALLDMTGQSSLPHIFVDGKSIGGLYSGSPGLVPMLERGEFSKGKLARETFSGIDDDADAFQ</sequence>
<dbReference type="Proteomes" id="UP000291116">
    <property type="component" value="Unassembled WGS sequence"/>
</dbReference>
<dbReference type="InterPro" id="IPR002109">
    <property type="entry name" value="Glutaredoxin"/>
</dbReference>
<organism evidence="3 4">
    <name type="scientific">Pseudo-nitzschia multistriata</name>
    <dbReference type="NCBI Taxonomy" id="183589"/>
    <lineage>
        <taxon>Eukaryota</taxon>
        <taxon>Sar</taxon>
        <taxon>Stramenopiles</taxon>
        <taxon>Ochrophyta</taxon>
        <taxon>Bacillariophyta</taxon>
        <taxon>Bacillariophyceae</taxon>
        <taxon>Bacillariophycidae</taxon>
        <taxon>Bacillariales</taxon>
        <taxon>Bacillariaceae</taxon>
        <taxon>Pseudo-nitzschia</taxon>
    </lineage>
</organism>
<dbReference type="PROSITE" id="PS51354">
    <property type="entry name" value="GLUTAREDOXIN_2"/>
    <property type="match status" value="2"/>
</dbReference>
<feature type="signal peptide" evidence="1">
    <location>
        <begin position="1"/>
        <end position="25"/>
    </location>
</feature>
<evidence type="ECO:0000313" key="4">
    <source>
        <dbReference type="Proteomes" id="UP000291116"/>
    </source>
</evidence>
<evidence type="ECO:0000256" key="1">
    <source>
        <dbReference type="SAM" id="SignalP"/>
    </source>
</evidence>
<dbReference type="PROSITE" id="PS50404">
    <property type="entry name" value="GST_NTER"/>
    <property type="match status" value="1"/>
</dbReference>
<dbReference type="CDD" id="cd02066">
    <property type="entry name" value="GRX_family"/>
    <property type="match status" value="1"/>
</dbReference>
<evidence type="ECO:0000259" key="2">
    <source>
        <dbReference type="PROSITE" id="PS50404"/>
    </source>
</evidence>
<proteinExistence type="predicted"/>
<name>A0A448ZNP0_9STRA</name>
<evidence type="ECO:0000313" key="3">
    <source>
        <dbReference type="EMBL" id="VEU43603.1"/>
    </source>
</evidence>